<evidence type="ECO:0000313" key="1">
    <source>
        <dbReference type="EMBL" id="PRP80265.1"/>
    </source>
</evidence>
<protein>
    <submittedName>
        <fullName evidence="1">Uncharacterized protein</fullName>
    </submittedName>
</protein>
<dbReference type="AlphaFoldDB" id="A0A2P6N8J6"/>
<dbReference type="Proteomes" id="UP000241769">
    <property type="component" value="Unassembled WGS sequence"/>
</dbReference>
<sequence>MVTARPKIPVFEREAEVIQHARSSGRASLQSRFFYMARGGRFRTELTDGRIKIAKSRDGLLSPLRPPQTEANLAGQHRECVCVQEIQFRPETKEAFEGSDSTTWA</sequence>
<organism evidence="1 2">
    <name type="scientific">Planoprotostelium fungivorum</name>
    <dbReference type="NCBI Taxonomy" id="1890364"/>
    <lineage>
        <taxon>Eukaryota</taxon>
        <taxon>Amoebozoa</taxon>
        <taxon>Evosea</taxon>
        <taxon>Variosea</taxon>
        <taxon>Cavosteliida</taxon>
        <taxon>Cavosteliaceae</taxon>
        <taxon>Planoprotostelium</taxon>
    </lineage>
</organism>
<dbReference type="EMBL" id="MDYQ01000155">
    <property type="protein sequence ID" value="PRP80265.1"/>
    <property type="molecule type" value="Genomic_DNA"/>
</dbReference>
<gene>
    <name evidence="1" type="ORF">PROFUN_12732</name>
</gene>
<reference evidence="1 2" key="1">
    <citation type="journal article" date="2018" name="Genome Biol. Evol.">
        <title>Multiple Roots of Fruiting Body Formation in Amoebozoa.</title>
        <authorList>
            <person name="Hillmann F."/>
            <person name="Forbes G."/>
            <person name="Novohradska S."/>
            <person name="Ferling I."/>
            <person name="Riege K."/>
            <person name="Groth M."/>
            <person name="Westermann M."/>
            <person name="Marz M."/>
            <person name="Spaller T."/>
            <person name="Winckler T."/>
            <person name="Schaap P."/>
            <person name="Glockner G."/>
        </authorList>
    </citation>
    <scope>NUCLEOTIDE SEQUENCE [LARGE SCALE GENOMIC DNA]</scope>
    <source>
        <strain evidence="1 2">Jena</strain>
    </source>
</reference>
<accession>A0A2P6N8J6</accession>
<evidence type="ECO:0000313" key="2">
    <source>
        <dbReference type="Proteomes" id="UP000241769"/>
    </source>
</evidence>
<comment type="caution">
    <text evidence="1">The sequence shown here is derived from an EMBL/GenBank/DDBJ whole genome shotgun (WGS) entry which is preliminary data.</text>
</comment>
<dbReference type="InParanoid" id="A0A2P6N8J6"/>
<keyword evidence="2" id="KW-1185">Reference proteome</keyword>
<name>A0A2P6N8J6_9EUKA</name>
<proteinExistence type="predicted"/>